<organism evidence="2 3">
    <name type="scientific">Corynebacterium genitalium ATCC 33030</name>
    <dbReference type="NCBI Taxonomy" id="585529"/>
    <lineage>
        <taxon>Bacteria</taxon>
        <taxon>Bacillati</taxon>
        <taxon>Actinomycetota</taxon>
        <taxon>Actinomycetes</taxon>
        <taxon>Mycobacteriales</taxon>
        <taxon>Corynebacteriaceae</taxon>
        <taxon>Corynebacterium</taxon>
    </lineage>
</organism>
<dbReference type="Pfam" id="PF02627">
    <property type="entry name" value="CMD"/>
    <property type="match status" value="1"/>
</dbReference>
<dbReference type="EMBL" id="ACLJ02000001">
    <property type="protein sequence ID" value="EFK54981.1"/>
    <property type="molecule type" value="Genomic_DNA"/>
</dbReference>
<dbReference type="Proteomes" id="UP000004208">
    <property type="component" value="Unassembled WGS sequence"/>
</dbReference>
<protein>
    <submittedName>
        <fullName evidence="2">Alkylhydroperoxidase AhpD family core domain protein</fullName>
    </submittedName>
</protein>
<name>D7WAV0_9CORY</name>
<dbReference type="eggNOG" id="COG2128">
    <property type="taxonomic scope" value="Bacteria"/>
</dbReference>
<comment type="caution">
    <text evidence="2">The sequence shown here is derived from an EMBL/GenBank/DDBJ whole genome shotgun (WGS) entry which is preliminary data.</text>
</comment>
<gene>
    <name evidence="2" type="ORF">HMPREF0291_10239</name>
</gene>
<dbReference type="InterPro" id="IPR004675">
    <property type="entry name" value="AhpD_core"/>
</dbReference>
<dbReference type="OrthoDB" id="9801997at2"/>
<evidence type="ECO:0000313" key="3">
    <source>
        <dbReference type="Proteomes" id="UP000004208"/>
    </source>
</evidence>
<dbReference type="AlphaFoldDB" id="D7WAV0"/>
<dbReference type="STRING" id="585529.HMPREF0291_10239"/>
<reference evidence="2" key="1">
    <citation type="submission" date="2010-06" db="EMBL/GenBank/DDBJ databases">
        <authorList>
            <person name="Muzny D."/>
            <person name="Qin X."/>
            <person name="Buhay C."/>
            <person name="Dugan-Rocha S."/>
            <person name="Ding Y."/>
            <person name="Chen G."/>
            <person name="Hawes A."/>
            <person name="Holder M."/>
            <person name="Jhangiani S."/>
            <person name="Johnson A."/>
            <person name="Khan Z."/>
            <person name="Li Z."/>
            <person name="Liu W."/>
            <person name="Liu X."/>
            <person name="Perez L."/>
            <person name="Shen H."/>
            <person name="Wang Q."/>
            <person name="Watt J."/>
            <person name="Xi L."/>
            <person name="Xin Y."/>
            <person name="Zhou J."/>
            <person name="Deng J."/>
            <person name="Jiang H."/>
            <person name="Liu Y."/>
            <person name="Qu J."/>
            <person name="Song X.-Z."/>
            <person name="Zhang L."/>
            <person name="Villasana D."/>
            <person name="Johnson A."/>
            <person name="Liu J."/>
            <person name="Liyanage D."/>
            <person name="Lorensuhewa L."/>
            <person name="Robinson T."/>
            <person name="Song A."/>
            <person name="Song B.-B."/>
            <person name="Dinh H."/>
            <person name="Thornton R."/>
            <person name="Coyle M."/>
            <person name="Francisco L."/>
            <person name="Jackson L."/>
            <person name="Javaid M."/>
            <person name="Korchina V."/>
            <person name="Kovar C."/>
            <person name="Mata R."/>
            <person name="Mathew T."/>
            <person name="Ngo R."/>
            <person name="Nguyen L."/>
            <person name="Nguyen N."/>
            <person name="Okwuonu G."/>
            <person name="Ongeri F."/>
            <person name="Pham C."/>
            <person name="Simmons D."/>
            <person name="Wilczek-Boney K."/>
            <person name="Hale W."/>
            <person name="Jakkamsetti A."/>
            <person name="Pham P."/>
            <person name="Ruth R."/>
            <person name="San Lucas F."/>
            <person name="Warren J."/>
            <person name="Zhang J."/>
            <person name="Zhao Z."/>
            <person name="Zhou C."/>
            <person name="Zhu D."/>
            <person name="Lee S."/>
            <person name="Bess C."/>
            <person name="Blankenburg K."/>
            <person name="Forbes L."/>
            <person name="Fu Q."/>
            <person name="Gubbala S."/>
            <person name="Hirani K."/>
            <person name="Jayaseelan J.C."/>
            <person name="Lara F."/>
            <person name="Munidasa M."/>
            <person name="Palculict T."/>
            <person name="Patil S."/>
            <person name="Pu L.-L."/>
            <person name="Saada N."/>
            <person name="Tang L."/>
            <person name="Weissenberger G."/>
            <person name="Zhu Y."/>
            <person name="Hemphill L."/>
            <person name="Shang Y."/>
            <person name="Youmans B."/>
            <person name="Ayvaz T."/>
            <person name="Ross M."/>
            <person name="Santibanez J."/>
            <person name="Aqrawi P."/>
            <person name="Gross S."/>
            <person name="Joshi V."/>
            <person name="Fowler G."/>
            <person name="Nazareth L."/>
            <person name="Reid J."/>
            <person name="Worley K."/>
            <person name="Petrosino J."/>
            <person name="Highlander S."/>
            <person name="Gibbs R."/>
        </authorList>
    </citation>
    <scope>NUCLEOTIDE SEQUENCE [LARGE SCALE GENOMIC DNA]</scope>
    <source>
        <strain evidence="2">ATCC 33030</strain>
    </source>
</reference>
<dbReference type="Gene3D" id="1.20.1290.10">
    <property type="entry name" value="AhpD-like"/>
    <property type="match status" value="1"/>
</dbReference>
<dbReference type="HOGENOM" id="CLU_082760_6_0_11"/>
<dbReference type="PANTHER" id="PTHR34846">
    <property type="entry name" value="4-CARBOXYMUCONOLACTONE DECARBOXYLASE FAMILY PROTEIN (AFU_ORTHOLOGUE AFUA_6G11590)"/>
    <property type="match status" value="1"/>
</dbReference>
<dbReference type="GO" id="GO:0051920">
    <property type="term" value="F:peroxiredoxin activity"/>
    <property type="evidence" value="ECO:0007669"/>
    <property type="project" value="InterPro"/>
</dbReference>
<keyword evidence="3" id="KW-1185">Reference proteome</keyword>
<proteinExistence type="predicted"/>
<sequence>MTEPSETPRKQLRGDAMRSLLPMVKYTSQNVPEDYRHLVSLRASVLNDCRACIATHRRDARKDGWSEEGILKAERWTNNSDAFSEDEQLVLSLTDAITHIDGDESVPDDLWDAAVEKLGEEETLNLLVSIVAINSFNRVSIATRTDPKRIEGTTEFDLSRD</sequence>
<feature type="domain" description="Carboxymuconolactone decarboxylase-like" evidence="1">
    <location>
        <begin position="28"/>
        <end position="77"/>
    </location>
</feature>
<dbReference type="InterPro" id="IPR003779">
    <property type="entry name" value="CMD-like"/>
</dbReference>
<dbReference type="NCBIfam" id="TIGR00778">
    <property type="entry name" value="ahpD_dom"/>
    <property type="match status" value="1"/>
</dbReference>
<dbReference type="SUPFAM" id="SSF69118">
    <property type="entry name" value="AhpD-like"/>
    <property type="match status" value="1"/>
</dbReference>
<evidence type="ECO:0000259" key="1">
    <source>
        <dbReference type="Pfam" id="PF02627"/>
    </source>
</evidence>
<dbReference type="RefSeq" id="WP_005286674.1">
    <property type="nucleotide sequence ID" value="NZ_CM000961.1"/>
</dbReference>
<evidence type="ECO:0000313" key="2">
    <source>
        <dbReference type="EMBL" id="EFK54981.1"/>
    </source>
</evidence>
<dbReference type="PANTHER" id="PTHR34846:SF10">
    <property type="entry name" value="CYTOPLASMIC PROTEIN"/>
    <property type="match status" value="1"/>
</dbReference>
<accession>D7WAV0</accession>
<dbReference type="InterPro" id="IPR029032">
    <property type="entry name" value="AhpD-like"/>
</dbReference>